<proteinExistence type="predicted"/>
<protein>
    <submittedName>
        <fullName evidence="2">Uncharacterized protein</fullName>
    </submittedName>
</protein>
<evidence type="ECO:0000313" key="3">
    <source>
        <dbReference type="Proteomes" id="UP000019276"/>
    </source>
</evidence>
<evidence type="ECO:0000256" key="1">
    <source>
        <dbReference type="SAM" id="Phobius"/>
    </source>
</evidence>
<keyword evidence="1" id="KW-0472">Membrane</keyword>
<accession>W7QEU4</accession>
<keyword evidence="1" id="KW-1133">Transmembrane helix</keyword>
<organism evidence="2 3">
    <name type="scientific">Catenovulum agarivorans DS-2</name>
    <dbReference type="NCBI Taxonomy" id="1328313"/>
    <lineage>
        <taxon>Bacteria</taxon>
        <taxon>Pseudomonadati</taxon>
        <taxon>Pseudomonadota</taxon>
        <taxon>Gammaproteobacteria</taxon>
        <taxon>Alteromonadales</taxon>
        <taxon>Alteromonadaceae</taxon>
        <taxon>Catenovulum</taxon>
    </lineage>
</organism>
<name>W7QEU4_9ALTE</name>
<gene>
    <name evidence="2" type="ORF">DS2_04545</name>
</gene>
<dbReference type="Proteomes" id="UP000019276">
    <property type="component" value="Unassembled WGS sequence"/>
</dbReference>
<keyword evidence="3" id="KW-1185">Reference proteome</keyword>
<dbReference type="EMBL" id="ARZY01000005">
    <property type="protein sequence ID" value="EWH11414.1"/>
    <property type="molecule type" value="Genomic_DNA"/>
</dbReference>
<dbReference type="STRING" id="1328313.DS2_04545"/>
<dbReference type="AlphaFoldDB" id="W7QEU4"/>
<evidence type="ECO:0000313" key="2">
    <source>
        <dbReference type="EMBL" id="EWH11414.1"/>
    </source>
</evidence>
<feature type="transmembrane region" description="Helical" evidence="1">
    <location>
        <begin position="46"/>
        <end position="64"/>
    </location>
</feature>
<sequence>MFTQLVVVIITAACVLGVALAFIWLFDEGQSWLEGAHSQNPLMSPILWFVVLLVGVISLFSRIWRKYQEKQFIKKLQQQRKSKR</sequence>
<keyword evidence="1" id="KW-0812">Transmembrane</keyword>
<comment type="caution">
    <text evidence="2">The sequence shown here is derived from an EMBL/GenBank/DDBJ whole genome shotgun (WGS) entry which is preliminary data.</text>
</comment>
<reference evidence="2 3" key="1">
    <citation type="journal article" date="2014" name="Genome Announc.">
        <title>Draft Genome Sequence of the Agar-Degrading Bacterium Catenovulum sp. Strain DS-2, Isolated from Intestines of Haliotis diversicolor.</title>
        <authorList>
            <person name="Shan D."/>
            <person name="Li X."/>
            <person name="Gu Z."/>
            <person name="Wei G."/>
            <person name="Gao Z."/>
            <person name="Shao Z."/>
        </authorList>
    </citation>
    <scope>NUCLEOTIDE SEQUENCE [LARGE SCALE GENOMIC DNA]</scope>
    <source>
        <strain evidence="2 3">DS-2</strain>
    </source>
</reference>
<dbReference type="RefSeq" id="WP_035013453.1">
    <property type="nucleotide sequence ID" value="NZ_ARZY01000005.1"/>
</dbReference>
<dbReference type="eggNOG" id="ENOG502ZHF8">
    <property type="taxonomic scope" value="Bacteria"/>
</dbReference>
<feature type="transmembrane region" description="Helical" evidence="1">
    <location>
        <begin position="5"/>
        <end position="26"/>
    </location>
</feature>
<dbReference type="OrthoDB" id="6387919at2"/>